<dbReference type="InterPro" id="IPR013103">
    <property type="entry name" value="RVT_2"/>
</dbReference>
<dbReference type="OMA" id="ENAMHDE"/>
<evidence type="ECO:0000313" key="3">
    <source>
        <dbReference type="Proteomes" id="UP000026915"/>
    </source>
</evidence>
<sequence>MAAELTALEDNGTWSTVPLLADSDAIGCKWVFKTKMRVDGSIERFKAHLVVKGYSQIEGFDYQETFSSVAKHVAVRVFLALAAVP</sequence>
<dbReference type="Pfam" id="PF07727">
    <property type="entry name" value="RVT_2"/>
    <property type="match status" value="1"/>
</dbReference>
<evidence type="ECO:0000259" key="1">
    <source>
        <dbReference type="Pfam" id="PF07727"/>
    </source>
</evidence>
<dbReference type="STRING" id="3641.S1RTU7"/>
<organism evidence="2 3">
    <name type="scientific">Theobroma cacao</name>
    <name type="common">Cacao</name>
    <name type="synonym">Cocoa</name>
    <dbReference type="NCBI Taxonomy" id="3641"/>
    <lineage>
        <taxon>Eukaryota</taxon>
        <taxon>Viridiplantae</taxon>
        <taxon>Streptophyta</taxon>
        <taxon>Embryophyta</taxon>
        <taxon>Tracheophyta</taxon>
        <taxon>Spermatophyta</taxon>
        <taxon>Magnoliopsida</taxon>
        <taxon>eudicotyledons</taxon>
        <taxon>Gunneridae</taxon>
        <taxon>Pentapetalae</taxon>
        <taxon>rosids</taxon>
        <taxon>malvids</taxon>
        <taxon>Malvales</taxon>
        <taxon>Malvaceae</taxon>
        <taxon>Byttnerioideae</taxon>
        <taxon>Theobroma</taxon>
    </lineage>
</organism>
<dbReference type="EMBL" id="KE133099">
    <property type="protein sequence ID" value="EOY20378.1"/>
    <property type="molecule type" value="Genomic_DNA"/>
</dbReference>
<proteinExistence type="predicted"/>
<dbReference type="AlphaFoldDB" id="S1RTU7"/>
<evidence type="ECO:0000313" key="2">
    <source>
        <dbReference type="EMBL" id="EOY20378.1"/>
    </source>
</evidence>
<protein>
    <submittedName>
        <fullName evidence="2">Retroelement polyprotein, putative</fullName>
    </submittedName>
</protein>
<dbReference type="Gramene" id="EOY20378">
    <property type="protein sequence ID" value="EOY20378"/>
    <property type="gene ID" value="TCM_046260"/>
</dbReference>
<keyword evidence="3" id="KW-1185">Reference proteome</keyword>
<feature type="domain" description="Reverse transcriptase Ty1/copia-type" evidence="1">
    <location>
        <begin position="11"/>
        <end position="84"/>
    </location>
</feature>
<dbReference type="Proteomes" id="UP000026915">
    <property type="component" value="Unassembled WGS sequence"/>
</dbReference>
<reference evidence="2 3" key="1">
    <citation type="journal article" date="2013" name="Genome Biol.">
        <title>The genome sequence of the most widely cultivated cacao type and its use to identify candidate genes regulating pod color.</title>
        <authorList>
            <person name="Motamayor J.C."/>
            <person name="Mockaitis K."/>
            <person name="Schmutz J."/>
            <person name="Haiminen N."/>
            <person name="Iii D.L."/>
            <person name="Cornejo O."/>
            <person name="Findley S.D."/>
            <person name="Zheng P."/>
            <person name="Utro F."/>
            <person name="Royaert S."/>
            <person name="Saski C."/>
            <person name="Jenkins J."/>
            <person name="Podicheti R."/>
            <person name="Zhao M."/>
            <person name="Scheffler B.E."/>
            <person name="Stack J.C."/>
            <person name="Feltus F.A."/>
            <person name="Mustiga G.M."/>
            <person name="Amores F."/>
            <person name="Phillips W."/>
            <person name="Marelli J.P."/>
            <person name="May G.D."/>
            <person name="Shapiro H."/>
            <person name="Ma J."/>
            <person name="Bustamante C.D."/>
            <person name="Schnell R.J."/>
            <person name="Main D."/>
            <person name="Gilbert D."/>
            <person name="Parida L."/>
            <person name="Kuhn D.N."/>
        </authorList>
    </citation>
    <scope>NUCLEOTIDE SEQUENCE [LARGE SCALE GENOMIC DNA]</scope>
    <source>
        <strain evidence="3">cv. Matina 1-6</strain>
    </source>
</reference>
<accession>S1RTU7</accession>
<dbReference type="InParanoid" id="S1RTU7"/>
<name>S1RTU7_THECC</name>
<dbReference type="eggNOG" id="KOG0017">
    <property type="taxonomic scope" value="Eukaryota"/>
</dbReference>
<dbReference type="HOGENOM" id="CLU_001650_17_5_1"/>
<gene>
    <name evidence="2" type="ORF">TCM_046260</name>
</gene>